<reference evidence="2 3" key="1">
    <citation type="journal article" date="2021" name="Genome Biol.">
        <title>AFLAP: assembly-free linkage analysis pipeline using k-mers from genome sequencing data.</title>
        <authorList>
            <person name="Fletcher K."/>
            <person name="Zhang L."/>
            <person name="Gil J."/>
            <person name="Han R."/>
            <person name="Cavanaugh K."/>
            <person name="Michelmore R."/>
        </authorList>
    </citation>
    <scope>NUCLEOTIDE SEQUENCE [LARGE SCALE GENOMIC DNA]</scope>
    <source>
        <strain evidence="2 3">SF5</strain>
    </source>
</reference>
<feature type="compositionally biased region" description="Polar residues" evidence="1">
    <location>
        <begin position="1"/>
        <end position="10"/>
    </location>
</feature>
<name>A0A976P093_BRELC</name>
<sequence length="79" mass="8543">MTQVSGSSARESGMDTGGPGMNTSSIISTPLDGGSSMFAYPVVFVSHRQDKACAPAFVQSFFRRRRGRAAPERERNGRM</sequence>
<evidence type="ECO:0000313" key="2">
    <source>
        <dbReference type="EMBL" id="TDH74441.1"/>
    </source>
</evidence>
<dbReference type="KEGG" id="blac:94350094"/>
<evidence type="ECO:0000313" key="3">
    <source>
        <dbReference type="Proteomes" id="UP000294530"/>
    </source>
</evidence>
<evidence type="ECO:0000256" key="1">
    <source>
        <dbReference type="SAM" id="MobiDB-lite"/>
    </source>
</evidence>
<dbReference type="AlphaFoldDB" id="A0A976P093"/>
<dbReference type="EMBL" id="SHOA02000003">
    <property type="protein sequence ID" value="TDH74441.1"/>
    <property type="molecule type" value="Genomic_DNA"/>
</dbReference>
<proteinExistence type="predicted"/>
<comment type="caution">
    <text evidence="2">The sequence shown here is derived from an EMBL/GenBank/DDBJ whole genome shotgun (WGS) entry which is preliminary data.</text>
</comment>
<dbReference type="RefSeq" id="XP_067823939.1">
    <property type="nucleotide sequence ID" value="XM_067964423.1"/>
</dbReference>
<accession>A0A976P093</accession>
<feature type="region of interest" description="Disordered" evidence="1">
    <location>
        <begin position="1"/>
        <end position="28"/>
    </location>
</feature>
<gene>
    <name evidence="2" type="ORF">CCR75_006353</name>
</gene>
<protein>
    <submittedName>
        <fullName evidence="2">Uncharacterized protein</fullName>
    </submittedName>
</protein>
<organism evidence="2 3">
    <name type="scientific">Bremia lactucae</name>
    <name type="common">Lettuce downy mildew</name>
    <dbReference type="NCBI Taxonomy" id="4779"/>
    <lineage>
        <taxon>Eukaryota</taxon>
        <taxon>Sar</taxon>
        <taxon>Stramenopiles</taxon>
        <taxon>Oomycota</taxon>
        <taxon>Peronosporomycetes</taxon>
        <taxon>Peronosporales</taxon>
        <taxon>Peronosporaceae</taxon>
        <taxon>Bremia</taxon>
    </lineage>
</organism>
<dbReference type="Proteomes" id="UP000294530">
    <property type="component" value="Unassembled WGS sequence"/>
</dbReference>
<dbReference type="GeneID" id="94350094"/>
<keyword evidence="3" id="KW-1185">Reference proteome</keyword>